<sequence length="97" mass="10722">MLGLAIDTIRRLNREHPDKLPPRATWCGRSLRWSIEVVRAWQKERDGASQTQVSAPAAPPAPANSVWNFDQQISTSSLGKPAGKAKRKPGRPRKQAA</sequence>
<organism evidence="2">
    <name type="scientific">mine drainage metagenome</name>
    <dbReference type="NCBI Taxonomy" id="410659"/>
    <lineage>
        <taxon>unclassified sequences</taxon>
        <taxon>metagenomes</taxon>
        <taxon>ecological metagenomes</taxon>
    </lineage>
</organism>
<gene>
    <name evidence="2" type="ORF">CARN2_0887</name>
</gene>
<dbReference type="AlphaFoldDB" id="E6PKN6"/>
<reference evidence="2" key="1">
    <citation type="submission" date="2009-10" db="EMBL/GenBank/DDBJ databases">
        <title>Diversity of trophic interactions inside an arsenic-rich microbial ecosystem.</title>
        <authorList>
            <person name="Bertin P.N."/>
            <person name="Heinrich-Salmeron A."/>
            <person name="Pelletier E."/>
            <person name="Goulhen-Chollet F."/>
            <person name="Arsene-Ploetze F."/>
            <person name="Gallien S."/>
            <person name="Calteau A."/>
            <person name="Vallenet D."/>
            <person name="Casiot C."/>
            <person name="Chane-Woon-Ming B."/>
            <person name="Giloteaux L."/>
            <person name="Barakat M."/>
            <person name="Bonnefoy V."/>
            <person name="Bruneel O."/>
            <person name="Chandler M."/>
            <person name="Cleiss J."/>
            <person name="Duran R."/>
            <person name="Elbaz-Poulichet F."/>
            <person name="Fonknechten N."/>
            <person name="Lauga B."/>
            <person name="Mornico D."/>
            <person name="Ortet P."/>
            <person name="Schaeffer C."/>
            <person name="Siguier P."/>
            <person name="Alexander Thil Smith A."/>
            <person name="Van Dorsselaer A."/>
            <person name="Weissenbach J."/>
            <person name="Medigue C."/>
            <person name="Le Paslier D."/>
        </authorList>
    </citation>
    <scope>NUCLEOTIDE SEQUENCE</scope>
</reference>
<feature type="region of interest" description="Disordered" evidence="1">
    <location>
        <begin position="43"/>
        <end position="97"/>
    </location>
</feature>
<feature type="compositionally biased region" description="Polar residues" evidence="1">
    <location>
        <begin position="65"/>
        <end position="78"/>
    </location>
</feature>
<dbReference type="EMBL" id="CABM01000005">
    <property type="protein sequence ID" value="CBH95487.1"/>
    <property type="molecule type" value="Genomic_DNA"/>
</dbReference>
<name>E6PKN6_9ZZZZ</name>
<accession>E6PKN6</accession>
<protein>
    <submittedName>
        <fullName evidence="2">Uncharacterized protein</fullName>
    </submittedName>
</protein>
<proteinExistence type="predicted"/>
<feature type="compositionally biased region" description="Basic residues" evidence="1">
    <location>
        <begin position="83"/>
        <end position="97"/>
    </location>
</feature>
<evidence type="ECO:0000313" key="2">
    <source>
        <dbReference type="EMBL" id="CBH95487.1"/>
    </source>
</evidence>
<evidence type="ECO:0000256" key="1">
    <source>
        <dbReference type="SAM" id="MobiDB-lite"/>
    </source>
</evidence>
<comment type="caution">
    <text evidence="2">The sequence shown here is derived from an EMBL/GenBank/DDBJ whole genome shotgun (WGS) entry which is preliminary data.</text>
</comment>